<comment type="subunit">
    <text evidence="9">Component of the Sec protein translocase complex. Heterotrimer consisting of SecY, SecE and SecG subunits. The heterotrimers can form oligomers, although 1 heterotrimer is thought to be able to translocate proteins. Interacts with the ribosome. Interacts with SecDF, and other proteins may be involved. Interacts with SecA.</text>
</comment>
<gene>
    <name evidence="9" type="primary">secE</name>
    <name evidence="10" type="ORF">HNP33_003410</name>
</gene>
<dbReference type="PANTHER" id="PTHR33910">
    <property type="entry name" value="PROTEIN TRANSLOCASE SUBUNIT SECE"/>
    <property type="match status" value="1"/>
</dbReference>
<evidence type="ECO:0000256" key="9">
    <source>
        <dbReference type="HAMAP-Rule" id="MF_00422"/>
    </source>
</evidence>
<comment type="subcellular location">
    <subcellularLocation>
        <location evidence="1">Membrane</location>
    </subcellularLocation>
</comment>
<keyword evidence="3 9" id="KW-1003">Cell membrane</keyword>
<dbReference type="Proteomes" id="UP000562492">
    <property type="component" value="Unassembled WGS sequence"/>
</dbReference>
<evidence type="ECO:0000256" key="2">
    <source>
        <dbReference type="ARBA" id="ARBA00022448"/>
    </source>
</evidence>
<dbReference type="NCBIfam" id="TIGR00964">
    <property type="entry name" value="secE_bact"/>
    <property type="match status" value="1"/>
</dbReference>
<evidence type="ECO:0000313" key="11">
    <source>
        <dbReference type="Proteomes" id="UP000562492"/>
    </source>
</evidence>
<proteinExistence type="inferred from homology"/>
<keyword evidence="6 9" id="KW-1133">Transmembrane helix</keyword>
<evidence type="ECO:0000256" key="5">
    <source>
        <dbReference type="ARBA" id="ARBA00022927"/>
    </source>
</evidence>
<dbReference type="Pfam" id="PF00584">
    <property type="entry name" value="SecE"/>
    <property type="match status" value="1"/>
</dbReference>
<dbReference type="PRINTS" id="PR01650">
    <property type="entry name" value="SECETRNLCASE"/>
</dbReference>
<dbReference type="PANTHER" id="PTHR33910:SF1">
    <property type="entry name" value="PROTEIN TRANSLOCASE SUBUNIT SECE"/>
    <property type="match status" value="1"/>
</dbReference>
<feature type="transmembrane region" description="Helical" evidence="9">
    <location>
        <begin position="20"/>
        <end position="39"/>
    </location>
</feature>
<evidence type="ECO:0000256" key="3">
    <source>
        <dbReference type="ARBA" id="ARBA00022475"/>
    </source>
</evidence>
<comment type="similarity">
    <text evidence="9">Belongs to the SecE/SEC61-gamma family.</text>
</comment>
<evidence type="ECO:0000256" key="8">
    <source>
        <dbReference type="ARBA" id="ARBA00023136"/>
    </source>
</evidence>
<name>A0ABR6RJF0_9BURK</name>
<accession>A0ABR6RJF0</accession>
<keyword evidence="5 9" id="KW-0653">Protein transport</keyword>
<keyword evidence="4 9" id="KW-0812">Transmembrane</keyword>
<feature type="transmembrane region" description="Helical" evidence="9">
    <location>
        <begin position="93"/>
        <end position="113"/>
    </location>
</feature>
<dbReference type="InterPro" id="IPR038379">
    <property type="entry name" value="SecE_sf"/>
</dbReference>
<comment type="caution">
    <text evidence="9">Lacks conserved residue(s) required for the propagation of feature annotation.</text>
</comment>
<sequence>MIVDMAATQVETVSSGADKLKLFAVAVLVIAGIAGFYLLSKQGSVVQWAVLLVGLIAAAAVFLVSEPGKQFVGFAKDSWREVKKVVWPSRKETLQMTAYVFAFVVIMSLFLWMTDKTLEWVLYDLVLGWRK</sequence>
<organism evidence="10 11">
    <name type="scientific">Comamonas odontotermitis</name>
    <dbReference type="NCBI Taxonomy" id="379895"/>
    <lineage>
        <taxon>Bacteria</taxon>
        <taxon>Pseudomonadati</taxon>
        <taxon>Pseudomonadota</taxon>
        <taxon>Betaproteobacteria</taxon>
        <taxon>Burkholderiales</taxon>
        <taxon>Comamonadaceae</taxon>
        <taxon>Comamonas</taxon>
    </lineage>
</organism>
<dbReference type="NCBIfam" id="NF004371">
    <property type="entry name" value="PRK05740.1-1"/>
    <property type="match status" value="1"/>
</dbReference>
<keyword evidence="8 9" id="KW-0472">Membrane</keyword>
<comment type="caution">
    <text evidence="10">The sequence shown here is derived from an EMBL/GenBank/DDBJ whole genome shotgun (WGS) entry which is preliminary data.</text>
</comment>
<dbReference type="InterPro" id="IPR001901">
    <property type="entry name" value="Translocase_SecE/Sec61-g"/>
</dbReference>
<evidence type="ECO:0000256" key="6">
    <source>
        <dbReference type="ARBA" id="ARBA00022989"/>
    </source>
</evidence>
<protein>
    <recommendedName>
        <fullName evidence="9">Protein translocase subunit SecE</fullName>
    </recommendedName>
</protein>
<feature type="transmembrane region" description="Helical" evidence="9">
    <location>
        <begin position="45"/>
        <end position="64"/>
    </location>
</feature>
<evidence type="ECO:0000256" key="1">
    <source>
        <dbReference type="ARBA" id="ARBA00004370"/>
    </source>
</evidence>
<reference evidence="10 11" key="1">
    <citation type="submission" date="2020-08" db="EMBL/GenBank/DDBJ databases">
        <title>Functional genomics of gut bacteria from endangered species of beetles.</title>
        <authorList>
            <person name="Carlos-Shanley C."/>
        </authorList>
    </citation>
    <scope>NUCLEOTIDE SEQUENCE [LARGE SCALE GENOMIC DNA]</scope>
    <source>
        <strain evidence="10 11">S00124</strain>
    </source>
</reference>
<dbReference type="Gene3D" id="1.20.5.1030">
    <property type="entry name" value="Preprotein translocase secy subunit"/>
    <property type="match status" value="1"/>
</dbReference>
<dbReference type="EMBL" id="JACHKZ010000026">
    <property type="protein sequence ID" value="MBB6579300.1"/>
    <property type="molecule type" value="Genomic_DNA"/>
</dbReference>
<comment type="function">
    <text evidence="9">Essential subunit of the Sec protein translocation channel SecYEG. Clamps together the 2 halves of SecY. May contact the channel plug during translocation.</text>
</comment>
<keyword evidence="11" id="KW-1185">Reference proteome</keyword>
<evidence type="ECO:0000313" key="10">
    <source>
        <dbReference type="EMBL" id="MBB6579300.1"/>
    </source>
</evidence>
<dbReference type="HAMAP" id="MF_00422">
    <property type="entry name" value="SecE"/>
    <property type="match status" value="1"/>
</dbReference>
<evidence type="ECO:0000256" key="7">
    <source>
        <dbReference type="ARBA" id="ARBA00023010"/>
    </source>
</evidence>
<dbReference type="InterPro" id="IPR005807">
    <property type="entry name" value="SecE_bac"/>
</dbReference>
<keyword evidence="7 9" id="KW-0811">Translocation</keyword>
<keyword evidence="2 9" id="KW-0813">Transport</keyword>
<evidence type="ECO:0000256" key="4">
    <source>
        <dbReference type="ARBA" id="ARBA00022692"/>
    </source>
</evidence>